<protein>
    <submittedName>
        <fullName evidence="1">RNA-binding protein</fullName>
    </submittedName>
</protein>
<evidence type="ECO:0000313" key="2">
    <source>
        <dbReference type="Proteomes" id="UP001597641"/>
    </source>
</evidence>
<sequence length="191" mass="21607">LYYKDFDDNGSVDPILTFYIQGKSYPYVTRDELQEQVSMMRTRFTDYKSYADATLQDIFTPAELSGAGRLTANYLQTAYFESSANGRFVERKLPMEVQYSPVYAIASLDYNKDGHKDVLLGGNISQARLRFGKYDANYGMLLQGNGKGGFTYIPQVKSGFKVNGDVRSILQVNNTVLFGLNQQKIKAYKTK</sequence>
<organism evidence="1 2">
    <name type="scientific">Pontibacter toksunensis</name>
    <dbReference type="NCBI Taxonomy" id="1332631"/>
    <lineage>
        <taxon>Bacteria</taxon>
        <taxon>Pseudomonadati</taxon>
        <taxon>Bacteroidota</taxon>
        <taxon>Cytophagia</taxon>
        <taxon>Cytophagales</taxon>
        <taxon>Hymenobacteraceae</taxon>
        <taxon>Pontibacter</taxon>
    </lineage>
</organism>
<accession>A0ABW6BRZ2</accession>
<dbReference type="EMBL" id="JBHUOX010000006">
    <property type="protein sequence ID" value="MFD3000600.1"/>
    <property type="molecule type" value="Genomic_DNA"/>
</dbReference>
<dbReference type="SUPFAM" id="SSF69318">
    <property type="entry name" value="Integrin alpha N-terminal domain"/>
    <property type="match status" value="1"/>
</dbReference>
<dbReference type="Proteomes" id="UP001597641">
    <property type="component" value="Unassembled WGS sequence"/>
</dbReference>
<reference evidence="2" key="1">
    <citation type="journal article" date="2019" name="Int. J. Syst. Evol. Microbiol.">
        <title>The Global Catalogue of Microorganisms (GCM) 10K type strain sequencing project: providing services to taxonomists for standard genome sequencing and annotation.</title>
        <authorList>
            <consortium name="The Broad Institute Genomics Platform"/>
            <consortium name="The Broad Institute Genome Sequencing Center for Infectious Disease"/>
            <person name="Wu L."/>
            <person name="Ma J."/>
        </authorList>
    </citation>
    <scope>NUCLEOTIDE SEQUENCE [LARGE SCALE GENOMIC DNA]</scope>
    <source>
        <strain evidence="2">KCTC 23984</strain>
    </source>
</reference>
<gene>
    <name evidence="1" type="ORF">ACFS7Z_09540</name>
</gene>
<proteinExistence type="predicted"/>
<keyword evidence="2" id="KW-1185">Reference proteome</keyword>
<name>A0ABW6BRZ2_9BACT</name>
<evidence type="ECO:0000313" key="1">
    <source>
        <dbReference type="EMBL" id="MFD3000600.1"/>
    </source>
</evidence>
<dbReference type="InterPro" id="IPR028994">
    <property type="entry name" value="Integrin_alpha_N"/>
</dbReference>
<comment type="caution">
    <text evidence="1">The sequence shown here is derived from an EMBL/GenBank/DDBJ whole genome shotgun (WGS) entry which is preliminary data.</text>
</comment>
<feature type="non-terminal residue" evidence="1">
    <location>
        <position position="1"/>
    </location>
</feature>